<proteinExistence type="predicted"/>
<gene>
    <name evidence="1" type="ORF">FKX85_02375</name>
</gene>
<dbReference type="RefSeq" id="WP_141613208.1">
    <property type="nucleotide sequence ID" value="NZ_CP041253.1"/>
</dbReference>
<dbReference type="Proteomes" id="UP000316614">
    <property type="component" value="Chromosome"/>
</dbReference>
<dbReference type="AlphaFoldDB" id="A0A514CE67"/>
<dbReference type="EMBL" id="CP041253">
    <property type="protein sequence ID" value="QDH77944.1"/>
    <property type="molecule type" value="Genomic_DNA"/>
</dbReference>
<evidence type="ECO:0000313" key="1">
    <source>
        <dbReference type="EMBL" id="QDH77944.1"/>
    </source>
</evidence>
<name>A0A514CE67_9BACT</name>
<reference evidence="1 2" key="1">
    <citation type="submission" date="2019-06" db="EMBL/GenBank/DDBJ databases">
        <title>Echinicola alkalisoli sp. nov. isolated from saline soil.</title>
        <authorList>
            <person name="Sun J.-Q."/>
            <person name="Xu L."/>
        </authorList>
    </citation>
    <scope>NUCLEOTIDE SEQUENCE [LARGE SCALE GENOMIC DNA]</scope>
    <source>
        <strain evidence="1 2">LN3S3</strain>
    </source>
</reference>
<keyword evidence="2" id="KW-1185">Reference proteome</keyword>
<accession>A0A514CE67</accession>
<evidence type="ECO:0000313" key="2">
    <source>
        <dbReference type="Proteomes" id="UP000316614"/>
    </source>
</evidence>
<protein>
    <submittedName>
        <fullName evidence="1">Uncharacterized protein</fullName>
    </submittedName>
</protein>
<sequence>MENEFNDEHHASNERNLHLTERFLRKPIESLLDRMCSLPDPEKPTIRSGVYSDVQALSFDSLLIGGNYNANFDKTHFPNEPDYLARSSSIFRAESFTNSSNIEIPCKYFSTGVISPTEQYDPSSIRGSIIAEFSPYNSVCGRSSSTLSYEGISQNESGFEVFLSSATRTESFVNSSVFDTYTKYPTSEGILQTEQYYPTSIIGNGIADTSSYNSVLCNPYIILSDGGVSQNESSYEALLSNSVRAESFKSSSMFDTHIKYPSSGAISQIGQYRSLPTEGNLIDDNSTNNYLFGKTGNILFDGYISHTRSNNTIKTNGYFSRESILSSSLLKDTYDVLGNGFGETNWRDSFISSELSRDLHFKQNWSSLKDYWWQGQEEVEPLEKFLFTSSSIIDHDSSESLIMARPYRIEPELDQKTLYSLKETVETAMNKFKGYSPIKRCSLGFEKEKNVTIINIFIFQGEVNGNNHHFGDNYYLES</sequence>
<organism evidence="1 2">
    <name type="scientific">Echinicola soli</name>
    <dbReference type="NCBI Taxonomy" id="2591634"/>
    <lineage>
        <taxon>Bacteria</taxon>
        <taxon>Pseudomonadati</taxon>
        <taxon>Bacteroidota</taxon>
        <taxon>Cytophagia</taxon>
        <taxon>Cytophagales</taxon>
        <taxon>Cyclobacteriaceae</taxon>
        <taxon>Echinicola</taxon>
    </lineage>
</organism>
<dbReference type="KEGG" id="echi:FKX85_02375"/>